<reference evidence="10" key="1">
    <citation type="submission" date="2016-05" db="EMBL/GenBank/DDBJ databases">
        <title>Comparative genomics of biotechnologically important yeasts.</title>
        <authorList>
            <consortium name="DOE Joint Genome Institute"/>
            <person name="Riley R."/>
            <person name="Haridas S."/>
            <person name="Wolfe K.H."/>
            <person name="Lopes M.R."/>
            <person name="Hittinger C.T."/>
            <person name="Goker M."/>
            <person name="Salamov A."/>
            <person name="Wisecaver J."/>
            <person name="Long T.M."/>
            <person name="Aerts A.L."/>
            <person name="Barry K."/>
            <person name="Choi C."/>
            <person name="Clum A."/>
            <person name="Coughlan A.Y."/>
            <person name="Deshpande S."/>
            <person name="Douglass A.P."/>
            <person name="Hanson S.J."/>
            <person name="Klenk H.-P."/>
            <person name="Labutti K."/>
            <person name="Lapidus A."/>
            <person name="Lindquist E."/>
            <person name="Lipzen A."/>
            <person name="Meier-Kolthoff J.P."/>
            <person name="Ohm R.A."/>
            <person name="Otillar R.P."/>
            <person name="Pangilinan J."/>
            <person name="Peng Y."/>
            <person name="Rokas A."/>
            <person name="Rosa C.A."/>
            <person name="Scheuner C."/>
            <person name="Sibirny A.A."/>
            <person name="Slot J.C."/>
            <person name="Stielow J.B."/>
            <person name="Sun H."/>
            <person name="Kurtzman C.P."/>
            <person name="Blackwell M."/>
            <person name="Grigoriev I.V."/>
            <person name="Jeffries T.W."/>
        </authorList>
    </citation>
    <scope>NUCLEOTIDE SEQUENCE [LARGE SCALE GENOMIC DNA]</scope>
    <source>
        <strain evidence="10">NRRL Y-1933</strain>
    </source>
</reference>
<dbReference type="PROSITE" id="PS00857">
    <property type="entry name" value="PREPHENATE_DEHYDR_1"/>
    <property type="match status" value="1"/>
</dbReference>
<proteinExistence type="predicted"/>
<dbReference type="EC" id="4.2.1.51" evidence="2"/>
<dbReference type="PROSITE" id="PS51671">
    <property type="entry name" value="ACT"/>
    <property type="match status" value="1"/>
</dbReference>
<protein>
    <recommendedName>
        <fullName evidence="2">prephenate dehydratase</fullName>
        <ecNumber evidence="2">4.2.1.51</ecNumber>
    </recommendedName>
</protein>
<dbReference type="CDD" id="cd04905">
    <property type="entry name" value="ACT_CM-PDT"/>
    <property type="match status" value="1"/>
</dbReference>
<keyword evidence="5" id="KW-0584">Phenylalanine biosynthesis</keyword>
<dbReference type="InterPro" id="IPR001086">
    <property type="entry name" value="Preph_deHydtase"/>
</dbReference>
<dbReference type="CDD" id="cd13532">
    <property type="entry name" value="PBP2_PDT_like"/>
    <property type="match status" value="1"/>
</dbReference>
<evidence type="ECO:0000256" key="6">
    <source>
        <dbReference type="ARBA" id="ARBA00023239"/>
    </source>
</evidence>
<dbReference type="PROSITE" id="PS51171">
    <property type="entry name" value="PREPHENATE_DEHYDR_3"/>
    <property type="match status" value="1"/>
</dbReference>
<feature type="domain" description="ACT" evidence="8">
    <location>
        <begin position="224"/>
        <end position="300"/>
    </location>
</feature>
<dbReference type="STRING" id="984485.A0A1E4RN33"/>
<keyword evidence="6" id="KW-0456">Lyase</keyword>
<dbReference type="FunFam" id="3.40.190.10:FF:000254">
    <property type="entry name" value="Prephenate dehydratase"/>
    <property type="match status" value="1"/>
</dbReference>
<evidence type="ECO:0000256" key="3">
    <source>
        <dbReference type="ARBA" id="ARBA00022605"/>
    </source>
</evidence>
<dbReference type="RefSeq" id="XP_020077751.1">
    <property type="nucleotide sequence ID" value="XM_020220030.1"/>
</dbReference>
<dbReference type="SUPFAM" id="SSF53850">
    <property type="entry name" value="Periplasmic binding protein-like II"/>
    <property type="match status" value="1"/>
</dbReference>
<dbReference type="GO" id="GO:0004664">
    <property type="term" value="F:prephenate dehydratase activity"/>
    <property type="evidence" value="ECO:0007669"/>
    <property type="project" value="UniProtKB-EC"/>
</dbReference>
<dbReference type="InterPro" id="IPR008242">
    <property type="entry name" value="Chor_mutase/pphenate_deHydtase"/>
</dbReference>
<dbReference type="NCBIfam" id="NF008865">
    <property type="entry name" value="PRK11898.1"/>
    <property type="match status" value="1"/>
</dbReference>
<gene>
    <name evidence="9" type="ORF">HYPBUDRAFT_147228</name>
</gene>
<evidence type="ECO:0000256" key="5">
    <source>
        <dbReference type="ARBA" id="ARBA00023222"/>
    </source>
</evidence>
<keyword evidence="4" id="KW-0057">Aromatic amino acid biosynthesis</keyword>
<evidence type="ECO:0000313" key="9">
    <source>
        <dbReference type="EMBL" id="ODV68684.1"/>
    </source>
</evidence>
<evidence type="ECO:0000256" key="2">
    <source>
        <dbReference type="ARBA" id="ARBA00013147"/>
    </source>
</evidence>
<accession>A0A1E4RN33</accession>
<evidence type="ECO:0000256" key="4">
    <source>
        <dbReference type="ARBA" id="ARBA00023141"/>
    </source>
</evidence>
<dbReference type="GeneID" id="30994580"/>
<name>A0A1E4RN33_9ASCO</name>
<evidence type="ECO:0000259" key="8">
    <source>
        <dbReference type="PROSITE" id="PS51671"/>
    </source>
</evidence>
<dbReference type="SUPFAM" id="SSF55021">
    <property type="entry name" value="ACT-like"/>
    <property type="match status" value="1"/>
</dbReference>
<dbReference type="InterPro" id="IPR002912">
    <property type="entry name" value="ACT_dom"/>
</dbReference>
<dbReference type="AlphaFoldDB" id="A0A1E4RN33"/>
<dbReference type="GO" id="GO:0009094">
    <property type="term" value="P:L-phenylalanine biosynthetic process"/>
    <property type="evidence" value="ECO:0007669"/>
    <property type="project" value="UniProtKB-UniPathway"/>
</dbReference>
<dbReference type="PANTHER" id="PTHR21022">
    <property type="entry name" value="PREPHENATE DEHYDRATASE P PROTEIN"/>
    <property type="match status" value="1"/>
</dbReference>
<keyword evidence="3" id="KW-0028">Amino-acid biosynthesis</keyword>
<organism evidence="9 10">
    <name type="scientific">Hyphopichia burtonii NRRL Y-1933</name>
    <dbReference type="NCBI Taxonomy" id="984485"/>
    <lineage>
        <taxon>Eukaryota</taxon>
        <taxon>Fungi</taxon>
        <taxon>Dikarya</taxon>
        <taxon>Ascomycota</taxon>
        <taxon>Saccharomycotina</taxon>
        <taxon>Pichiomycetes</taxon>
        <taxon>Debaryomycetaceae</taxon>
        <taxon>Hyphopichia</taxon>
    </lineage>
</organism>
<dbReference type="PIRSF" id="PIRSF001500">
    <property type="entry name" value="Chor_mut_pdt_Ppr"/>
    <property type="match status" value="1"/>
</dbReference>
<dbReference type="OrthoDB" id="983542at2759"/>
<sequence length="310" mass="35043">MTIKVAFLGPEGTYTHQAVIQQFGNSGDIEIYPQSSISSCFEAIDSKKVDYAIVPFENSTNGQVVFTYDLLRDWFISDSSAKYNDPKFKIVAEQYVAIHHYFLSNAKSLADITTLYSHPQVWGQVSKFLSEEEISKLKLKKFDTSSTSKAAENVYNDQSNTSACICSKMSSDLYNLPVLYEKVEDNPNNTTRFLVLGYEKPLSPLSPIASSSSDSVKNHSITSIMFTLHHDDPGALCSALDSFREFQIKMTSINSRPSHREQWQYVFFIELIGDMDNDLNIKQSIDSLSKKCVDLVVLGSFERSWRYWGA</sequence>
<dbReference type="PANTHER" id="PTHR21022:SF19">
    <property type="entry name" value="PREPHENATE DEHYDRATASE-RELATED"/>
    <property type="match status" value="1"/>
</dbReference>
<dbReference type="Proteomes" id="UP000095085">
    <property type="component" value="Unassembled WGS sequence"/>
</dbReference>
<keyword evidence="10" id="KW-1185">Reference proteome</keyword>
<dbReference type="Pfam" id="PF00800">
    <property type="entry name" value="PDT"/>
    <property type="match status" value="1"/>
</dbReference>
<comment type="pathway">
    <text evidence="1">Amino-acid biosynthesis; L-phenylalanine biosynthesis; phenylpyruvate from prephenate: step 1/1.</text>
</comment>
<dbReference type="Gene3D" id="3.30.70.260">
    <property type="match status" value="1"/>
</dbReference>
<evidence type="ECO:0000256" key="1">
    <source>
        <dbReference type="ARBA" id="ARBA00004741"/>
    </source>
</evidence>
<evidence type="ECO:0000259" key="7">
    <source>
        <dbReference type="PROSITE" id="PS51171"/>
    </source>
</evidence>
<dbReference type="EMBL" id="KV454539">
    <property type="protein sequence ID" value="ODV68684.1"/>
    <property type="molecule type" value="Genomic_DNA"/>
</dbReference>
<dbReference type="UniPathway" id="UPA00121">
    <property type="reaction ID" value="UER00345"/>
</dbReference>
<dbReference type="GO" id="GO:0005737">
    <property type="term" value="C:cytoplasm"/>
    <property type="evidence" value="ECO:0007669"/>
    <property type="project" value="TreeGrafter"/>
</dbReference>
<dbReference type="InterPro" id="IPR045865">
    <property type="entry name" value="ACT-like_dom_sf"/>
</dbReference>
<dbReference type="Gene3D" id="3.40.190.10">
    <property type="entry name" value="Periplasmic binding protein-like II"/>
    <property type="match status" value="2"/>
</dbReference>
<dbReference type="InterPro" id="IPR018528">
    <property type="entry name" value="Preph_deHydtase_CS"/>
</dbReference>
<evidence type="ECO:0000313" key="10">
    <source>
        <dbReference type="Proteomes" id="UP000095085"/>
    </source>
</evidence>
<feature type="domain" description="Prephenate dehydratase" evidence="7">
    <location>
        <begin position="4"/>
        <end position="198"/>
    </location>
</feature>